<evidence type="ECO:0000256" key="1">
    <source>
        <dbReference type="ARBA" id="ARBA00006484"/>
    </source>
</evidence>
<comment type="similarity">
    <text evidence="1 3">Belongs to the short-chain dehydrogenases/reductases (SDR) family.</text>
</comment>
<dbReference type="PRINTS" id="PR00080">
    <property type="entry name" value="SDRFAMILY"/>
</dbReference>
<dbReference type="InParanoid" id="A0A0C2WBC4"/>
<sequence>MEESSKVWFITGTTSGFGRRLVYSALARGDRVIATGRSAEKLAGLIESCDEPLRENVRTLQLDILEGRKSIEEKMAQAARFWGRIDVLVNNAGGGYLGLLEEGGTELLRTQFELNVFGLMDVTLAGLPYLRAHQGSTLIIIGSRSAWRTEIAGIGLYSASKAAVHALAETLAVELAHFGVRVLHVAPGAFRTEGIYDNGFYHKNKLDGYTDIHNAAVRGYTAHAGTQIGDPAKAMEVVVDTVKGEGVAKGKPWPGLLVLGEDADHDLRRKCEGTLQTLDEWKDVSTNLNLDSDQ</sequence>
<keyword evidence="5" id="KW-1185">Reference proteome</keyword>
<reference evidence="4 5" key="1">
    <citation type="submission" date="2014-04" db="EMBL/GenBank/DDBJ databases">
        <title>Evolutionary Origins and Diversification of the Mycorrhizal Mutualists.</title>
        <authorList>
            <consortium name="DOE Joint Genome Institute"/>
            <consortium name="Mycorrhizal Genomics Consortium"/>
            <person name="Kohler A."/>
            <person name="Kuo A."/>
            <person name="Nagy L.G."/>
            <person name="Floudas D."/>
            <person name="Copeland A."/>
            <person name="Barry K.W."/>
            <person name="Cichocki N."/>
            <person name="Veneault-Fourrey C."/>
            <person name="LaButti K."/>
            <person name="Lindquist E.A."/>
            <person name="Lipzen A."/>
            <person name="Lundell T."/>
            <person name="Morin E."/>
            <person name="Murat C."/>
            <person name="Riley R."/>
            <person name="Ohm R."/>
            <person name="Sun H."/>
            <person name="Tunlid A."/>
            <person name="Henrissat B."/>
            <person name="Grigoriev I.V."/>
            <person name="Hibbett D.S."/>
            <person name="Martin F."/>
        </authorList>
    </citation>
    <scope>NUCLEOTIDE SEQUENCE [LARGE SCALE GENOMIC DNA]</scope>
    <source>
        <strain evidence="4 5">Koide BX008</strain>
    </source>
</reference>
<organism evidence="4 5">
    <name type="scientific">Amanita muscaria (strain Koide BX008)</name>
    <dbReference type="NCBI Taxonomy" id="946122"/>
    <lineage>
        <taxon>Eukaryota</taxon>
        <taxon>Fungi</taxon>
        <taxon>Dikarya</taxon>
        <taxon>Basidiomycota</taxon>
        <taxon>Agaricomycotina</taxon>
        <taxon>Agaricomycetes</taxon>
        <taxon>Agaricomycetidae</taxon>
        <taxon>Agaricales</taxon>
        <taxon>Pluteineae</taxon>
        <taxon>Amanitaceae</taxon>
        <taxon>Amanita</taxon>
    </lineage>
</organism>
<dbReference type="InterPro" id="IPR036291">
    <property type="entry name" value="NAD(P)-bd_dom_sf"/>
</dbReference>
<dbReference type="GO" id="GO:0016491">
    <property type="term" value="F:oxidoreductase activity"/>
    <property type="evidence" value="ECO:0007669"/>
    <property type="project" value="UniProtKB-KW"/>
</dbReference>
<dbReference type="EMBL" id="KN818335">
    <property type="protein sequence ID" value="KIL58557.1"/>
    <property type="molecule type" value="Genomic_DNA"/>
</dbReference>
<evidence type="ECO:0000313" key="5">
    <source>
        <dbReference type="Proteomes" id="UP000054549"/>
    </source>
</evidence>
<dbReference type="InterPro" id="IPR051911">
    <property type="entry name" value="SDR_oxidoreductase"/>
</dbReference>
<protein>
    <submittedName>
        <fullName evidence="4">Uncharacterized protein</fullName>
    </submittedName>
</protein>
<dbReference type="OrthoDB" id="1274115at2759"/>
<dbReference type="Proteomes" id="UP000054549">
    <property type="component" value="Unassembled WGS sequence"/>
</dbReference>
<dbReference type="PRINTS" id="PR00081">
    <property type="entry name" value="GDHRDH"/>
</dbReference>
<dbReference type="SUPFAM" id="SSF51735">
    <property type="entry name" value="NAD(P)-binding Rossmann-fold domains"/>
    <property type="match status" value="1"/>
</dbReference>
<dbReference type="CDD" id="cd05374">
    <property type="entry name" value="17beta-HSD-like_SDR_c"/>
    <property type="match status" value="1"/>
</dbReference>
<dbReference type="FunCoup" id="A0A0C2WBC4">
    <property type="interactions" value="301"/>
</dbReference>
<gene>
    <name evidence="4" type="ORF">M378DRAFT_170457</name>
</gene>
<dbReference type="PANTHER" id="PTHR43976">
    <property type="entry name" value="SHORT CHAIN DEHYDROGENASE"/>
    <property type="match status" value="1"/>
</dbReference>
<dbReference type="AlphaFoldDB" id="A0A0C2WBC4"/>
<evidence type="ECO:0000256" key="3">
    <source>
        <dbReference type="RuleBase" id="RU000363"/>
    </source>
</evidence>
<dbReference type="Gene3D" id="3.40.50.720">
    <property type="entry name" value="NAD(P)-binding Rossmann-like Domain"/>
    <property type="match status" value="1"/>
</dbReference>
<evidence type="ECO:0000313" key="4">
    <source>
        <dbReference type="EMBL" id="KIL58557.1"/>
    </source>
</evidence>
<dbReference type="Pfam" id="PF00106">
    <property type="entry name" value="adh_short"/>
    <property type="match status" value="1"/>
</dbReference>
<dbReference type="InterPro" id="IPR002347">
    <property type="entry name" value="SDR_fam"/>
</dbReference>
<dbReference type="HOGENOM" id="CLU_010194_2_9_1"/>
<dbReference type="STRING" id="946122.A0A0C2WBC4"/>
<accession>A0A0C2WBC4</accession>
<keyword evidence="2" id="KW-0560">Oxidoreductase</keyword>
<dbReference type="PANTHER" id="PTHR43976:SF16">
    <property type="entry name" value="SHORT-CHAIN DEHYDROGENASE_REDUCTASE FAMILY PROTEIN"/>
    <property type="match status" value="1"/>
</dbReference>
<name>A0A0C2WBC4_AMAMK</name>
<evidence type="ECO:0000256" key="2">
    <source>
        <dbReference type="ARBA" id="ARBA00023002"/>
    </source>
</evidence>
<proteinExistence type="inferred from homology"/>